<dbReference type="Pfam" id="PF18657">
    <property type="entry name" value="YDG"/>
    <property type="match status" value="1"/>
</dbReference>
<evidence type="ECO:0000313" key="2">
    <source>
        <dbReference type="EMBL" id="MFD1789709.1"/>
    </source>
</evidence>
<dbReference type="InterPro" id="IPR041248">
    <property type="entry name" value="YDG"/>
</dbReference>
<sequence>MNVSGAGGLALGLSIPRVAGGLAFFRLSEVALRGMSFLSCCIPTQPSEFELEGDEVSAGQCLAGQEAGHGATGDMGTVRQPRLGTRASVVEVVPDHRPQVVEQRRVNRRFIGARRCFSMFQRPQISSSRWQAVCVEVSRTRSINGNERCFTNERGGFAAITAAPLTVTGATVSNKVYDGTTQATLTGGTITAFGADVVTLTQGAGVFADKNAGTGKSVTVSGYALTGADAGNYTLTQPTSLTA</sequence>
<dbReference type="EMBL" id="JBHUFC010000024">
    <property type="protein sequence ID" value="MFD1789709.1"/>
    <property type="molecule type" value="Genomic_DNA"/>
</dbReference>
<protein>
    <submittedName>
        <fullName evidence="2">YDG domain-containing protein</fullName>
    </submittedName>
</protein>
<proteinExistence type="predicted"/>
<accession>A0ABW4NI11</accession>
<reference evidence="3" key="1">
    <citation type="journal article" date="2019" name="Int. J. Syst. Evol. Microbiol.">
        <title>The Global Catalogue of Microorganisms (GCM) 10K type strain sequencing project: providing services to taxonomists for standard genome sequencing and annotation.</title>
        <authorList>
            <consortium name="The Broad Institute Genomics Platform"/>
            <consortium name="The Broad Institute Genome Sequencing Center for Infectious Disease"/>
            <person name="Wu L."/>
            <person name="Ma J."/>
        </authorList>
    </citation>
    <scope>NUCLEOTIDE SEQUENCE [LARGE SCALE GENOMIC DNA]</scope>
    <source>
        <strain evidence="3">Q85</strain>
    </source>
</reference>
<feature type="domain" description="YDG" evidence="1">
    <location>
        <begin position="161"/>
        <end position="239"/>
    </location>
</feature>
<dbReference type="Proteomes" id="UP001597283">
    <property type="component" value="Unassembled WGS sequence"/>
</dbReference>
<organism evidence="2 3">
    <name type="scientific">Sphingomonas floccifaciens</name>
    <dbReference type="NCBI Taxonomy" id="1844115"/>
    <lineage>
        <taxon>Bacteria</taxon>
        <taxon>Pseudomonadati</taxon>
        <taxon>Pseudomonadota</taxon>
        <taxon>Alphaproteobacteria</taxon>
        <taxon>Sphingomonadales</taxon>
        <taxon>Sphingomonadaceae</taxon>
        <taxon>Sphingomonas</taxon>
    </lineage>
</organism>
<keyword evidence="3" id="KW-1185">Reference proteome</keyword>
<gene>
    <name evidence="2" type="ORF">ACFSC3_19315</name>
</gene>
<comment type="caution">
    <text evidence="2">The sequence shown here is derived from an EMBL/GenBank/DDBJ whole genome shotgun (WGS) entry which is preliminary data.</text>
</comment>
<feature type="non-terminal residue" evidence="2">
    <location>
        <position position="243"/>
    </location>
</feature>
<evidence type="ECO:0000259" key="1">
    <source>
        <dbReference type="Pfam" id="PF18657"/>
    </source>
</evidence>
<name>A0ABW4NI11_9SPHN</name>
<evidence type="ECO:0000313" key="3">
    <source>
        <dbReference type="Proteomes" id="UP001597283"/>
    </source>
</evidence>